<dbReference type="Pfam" id="PF04294">
    <property type="entry name" value="VanW"/>
    <property type="match status" value="1"/>
</dbReference>
<comment type="caution">
    <text evidence="3">The sequence shown here is derived from an EMBL/GenBank/DDBJ whole genome shotgun (WGS) entry which is preliminary data.</text>
</comment>
<keyword evidence="2" id="KW-1133">Transmembrane helix</keyword>
<dbReference type="Proteomes" id="UP000033870">
    <property type="component" value="Unassembled WGS sequence"/>
</dbReference>
<dbReference type="EMBL" id="LCRX01000009">
    <property type="protein sequence ID" value="KKW42264.1"/>
    <property type="molecule type" value="Genomic_DNA"/>
</dbReference>
<evidence type="ECO:0000313" key="3">
    <source>
        <dbReference type="EMBL" id="KKW42264.1"/>
    </source>
</evidence>
<dbReference type="STRING" id="1619044.UY92_C0009G0068"/>
<feature type="compositionally biased region" description="Low complexity" evidence="1">
    <location>
        <begin position="661"/>
        <end position="672"/>
    </location>
</feature>
<name>A0A0G2B9W7_9BACT</name>
<gene>
    <name evidence="3" type="ORF">UY92_C0009G0068</name>
</gene>
<dbReference type="PANTHER" id="PTHR35788:SF1">
    <property type="entry name" value="EXPORTED PROTEIN"/>
    <property type="match status" value="1"/>
</dbReference>
<protein>
    <submittedName>
        <fullName evidence="3">VanW family protein</fullName>
    </submittedName>
</protein>
<dbReference type="InterPro" id="IPR052913">
    <property type="entry name" value="Glycopeptide_resist_protein"/>
</dbReference>
<organism evidence="3 4">
    <name type="scientific">Candidatus Magasanikbacteria bacterium GW2011_GWA2_56_11</name>
    <dbReference type="NCBI Taxonomy" id="1619044"/>
    <lineage>
        <taxon>Bacteria</taxon>
        <taxon>Candidatus Magasanikiibacteriota</taxon>
    </lineage>
</organism>
<reference evidence="3 4" key="1">
    <citation type="journal article" date="2015" name="Nature">
        <title>rRNA introns, odd ribosomes, and small enigmatic genomes across a large radiation of phyla.</title>
        <authorList>
            <person name="Brown C.T."/>
            <person name="Hug L.A."/>
            <person name="Thomas B.C."/>
            <person name="Sharon I."/>
            <person name="Castelle C.J."/>
            <person name="Singh A."/>
            <person name="Wilkins M.J."/>
            <person name="Williams K.H."/>
            <person name="Banfield J.F."/>
        </authorList>
    </citation>
    <scope>NUCLEOTIDE SEQUENCE [LARGE SCALE GENOMIC DNA]</scope>
</reference>
<dbReference type="AlphaFoldDB" id="A0A0G2B9W7"/>
<feature type="transmembrane region" description="Helical" evidence="2">
    <location>
        <begin position="20"/>
        <end position="41"/>
    </location>
</feature>
<feature type="compositionally biased region" description="Pro residues" evidence="1">
    <location>
        <begin position="649"/>
        <end position="660"/>
    </location>
</feature>
<accession>A0A0G2B9W7</accession>
<feature type="region of interest" description="Disordered" evidence="1">
    <location>
        <begin position="622"/>
        <end position="672"/>
    </location>
</feature>
<dbReference type="PANTHER" id="PTHR35788">
    <property type="entry name" value="EXPORTED PROTEIN-RELATED"/>
    <property type="match status" value="1"/>
</dbReference>
<evidence type="ECO:0000256" key="1">
    <source>
        <dbReference type="SAM" id="MobiDB-lite"/>
    </source>
</evidence>
<evidence type="ECO:0000313" key="4">
    <source>
        <dbReference type="Proteomes" id="UP000033870"/>
    </source>
</evidence>
<keyword evidence="2" id="KW-0472">Membrane</keyword>
<evidence type="ECO:0000256" key="2">
    <source>
        <dbReference type="SAM" id="Phobius"/>
    </source>
</evidence>
<dbReference type="InterPro" id="IPR007391">
    <property type="entry name" value="Vancomycin_resist_VanW"/>
</dbReference>
<proteinExistence type="predicted"/>
<keyword evidence="2" id="KW-0812">Transmembrane</keyword>
<sequence length="672" mass="71744">MGEANQPVSPGTVFTRRTLVIVAGVVIAAGLIFIAVLAYLATQAKGLALPSARVGSLPIGGLSREEVRMVVADMQAKLAKEGVEVMAYLPAGSIEFRVYPEVTIDAAAEAERLVAHGNQGALIGRGWQVLASRWQELDLTLKTVAVDSEGLLAAVSQHLAPYQSPPVNAAVRFKSVEPLVYEITTSSAGTVFKLEDLPGTVVRSWSVLAAPSVTLEGERREPEITEADIEAGSGRLPALFAGGAVTLTYHDETLKKNYSWKITPRMMADWLEPYLVMDGGVDFRLNRQSLQDFFDNSVTPKINAAPENARFSANESLTKVIEFTPSRPGITLDAETTAGALSAVLSQRAAQENASSTFAVAVTQVKPEIATAQTNNLGIAEVLGVGYSNFSGSPRNRILNIKNAVKNKLHGTLVKPGEEFSLVGTLKPFTLDAGYLPELVILGNRITPEIAGGLCQVGTTMFRAAMNSALPITARTNHGLVVSYYNDPANGNPGTDATIYEPWPDFRFKNDTDKYLLITTEMNTATGDLVFTVWGTNDGRKGYYTAPKVLQWFPAGPAQTIETTDLPPGKKECQGVHNGATAAFNYIRELATGEKITREFKSTYRAVPSTCYVGAAKKPDCAPDDAGCVPEQPAESDTPAESAETQTPPAEPDSAPPAETPEPASEVPSAAE</sequence>